<organism evidence="1">
    <name type="scientific">bioreactor metagenome</name>
    <dbReference type="NCBI Taxonomy" id="1076179"/>
    <lineage>
        <taxon>unclassified sequences</taxon>
        <taxon>metagenomes</taxon>
        <taxon>ecological metagenomes</taxon>
    </lineage>
</organism>
<reference evidence="1" key="1">
    <citation type="submission" date="2019-08" db="EMBL/GenBank/DDBJ databases">
        <authorList>
            <person name="Kucharzyk K."/>
            <person name="Murdoch R.W."/>
            <person name="Higgins S."/>
            <person name="Loffler F."/>
        </authorList>
    </citation>
    <scope>NUCLEOTIDE SEQUENCE</scope>
</reference>
<sequence length="104" mass="10853">MGGLIAYAGQIMKLALKRGRQLGGENLGQGVDAGSFALGALTQQGFDPARGDDDLSDHGGAVAGGWSNDGIRNGIHAWASWPPAAGRSRLWAAKLKQLSRLTIR</sequence>
<name>A0A645DU41_9ZZZZ</name>
<evidence type="ECO:0000313" key="1">
    <source>
        <dbReference type="EMBL" id="MPM92856.1"/>
    </source>
</evidence>
<comment type="caution">
    <text evidence="1">The sequence shown here is derived from an EMBL/GenBank/DDBJ whole genome shotgun (WGS) entry which is preliminary data.</text>
</comment>
<gene>
    <name evidence="1" type="ORF">SDC9_139992</name>
</gene>
<dbReference type="AlphaFoldDB" id="A0A645DU41"/>
<proteinExistence type="predicted"/>
<accession>A0A645DU41</accession>
<dbReference type="EMBL" id="VSSQ01039741">
    <property type="protein sequence ID" value="MPM92856.1"/>
    <property type="molecule type" value="Genomic_DNA"/>
</dbReference>
<protein>
    <submittedName>
        <fullName evidence="1">Uncharacterized protein</fullName>
    </submittedName>
</protein>